<keyword evidence="3" id="KW-1185">Reference proteome</keyword>
<feature type="region of interest" description="Disordered" evidence="1">
    <location>
        <begin position="1"/>
        <end position="21"/>
    </location>
</feature>
<gene>
    <name evidence="2" type="ORF">EAH80_14920</name>
</gene>
<protein>
    <recommendedName>
        <fullName evidence="4">Type II toxin-antitoxin system PemK/MazF family toxin</fullName>
    </recommendedName>
</protein>
<evidence type="ECO:0000313" key="3">
    <source>
        <dbReference type="Proteomes" id="UP000320095"/>
    </source>
</evidence>
<dbReference type="OrthoDB" id="4225032at2"/>
<name>A0A502EAV8_9MYCO</name>
<evidence type="ECO:0000256" key="1">
    <source>
        <dbReference type="SAM" id="MobiDB-lite"/>
    </source>
</evidence>
<organism evidence="2 3">
    <name type="scientific">Mycolicibacterium hodleri</name>
    <dbReference type="NCBI Taxonomy" id="49897"/>
    <lineage>
        <taxon>Bacteria</taxon>
        <taxon>Bacillati</taxon>
        <taxon>Actinomycetota</taxon>
        <taxon>Actinomycetes</taxon>
        <taxon>Mycobacteriales</taxon>
        <taxon>Mycobacteriaceae</taxon>
        <taxon>Mycolicibacterium</taxon>
    </lineage>
</organism>
<dbReference type="SUPFAM" id="SSF50118">
    <property type="entry name" value="Cell growth inhibitor/plasmid maintenance toxic component"/>
    <property type="match status" value="1"/>
</dbReference>
<evidence type="ECO:0000313" key="2">
    <source>
        <dbReference type="EMBL" id="TPG33571.1"/>
    </source>
</evidence>
<evidence type="ECO:0008006" key="4">
    <source>
        <dbReference type="Google" id="ProtNLM"/>
    </source>
</evidence>
<reference evidence="2 3" key="1">
    <citation type="journal article" date="2019" name="Environ. Microbiol.">
        <title>Species interactions and distinct microbial communities in high Arctic permafrost affected cryosols are associated with the CH4 and CO2 gas fluxes.</title>
        <authorList>
            <person name="Altshuler I."/>
            <person name="Hamel J."/>
            <person name="Turney S."/>
            <person name="Magnuson E."/>
            <person name="Levesque R."/>
            <person name="Greer C."/>
            <person name="Whyte L.G."/>
        </authorList>
    </citation>
    <scope>NUCLEOTIDE SEQUENCE [LARGE SCALE GENOMIC DNA]</scope>
    <source>
        <strain evidence="2 3">S5.20</strain>
    </source>
</reference>
<comment type="caution">
    <text evidence="2">The sequence shown here is derived from an EMBL/GenBank/DDBJ whole genome shotgun (WGS) entry which is preliminary data.</text>
</comment>
<accession>A0A502EAV8</accession>
<proteinExistence type="predicted"/>
<dbReference type="AlphaFoldDB" id="A0A502EAV8"/>
<sequence>MRGEVHRMAPRGTRGHEQSGTRFAVVVQSDDPARLGPSVGYLSREEICRVNAAVRIVLEL</sequence>
<dbReference type="EMBL" id="RCZG01000005">
    <property type="protein sequence ID" value="TPG33571.1"/>
    <property type="molecule type" value="Genomic_DNA"/>
</dbReference>
<dbReference type="Proteomes" id="UP000320095">
    <property type="component" value="Unassembled WGS sequence"/>
</dbReference>